<evidence type="ECO:0000313" key="2">
    <source>
        <dbReference type="EMBL" id="NVN46075.1"/>
    </source>
</evidence>
<keyword evidence="3" id="KW-1185">Reference proteome</keyword>
<accession>A0ABX2P2C9</accession>
<protein>
    <submittedName>
        <fullName evidence="2">Uncharacterized protein</fullName>
    </submittedName>
</protein>
<evidence type="ECO:0000256" key="1">
    <source>
        <dbReference type="SAM" id="MobiDB-lite"/>
    </source>
</evidence>
<evidence type="ECO:0000313" key="3">
    <source>
        <dbReference type="Proteomes" id="UP001516351"/>
    </source>
</evidence>
<dbReference type="RefSeq" id="WP_267311512.1">
    <property type="nucleotide sequence ID" value="NZ_JABXXV010000002.1"/>
</dbReference>
<comment type="caution">
    <text evidence="2">The sequence shown here is derived from an EMBL/GenBank/DDBJ whole genome shotgun (WGS) entry which is preliminary data.</text>
</comment>
<proteinExistence type="predicted"/>
<organism evidence="2 3">
    <name type="scientific">Asaia spathodeae</name>
    <dbReference type="NCBI Taxonomy" id="657016"/>
    <lineage>
        <taxon>Bacteria</taxon>
        <taxon>Pseudomonadati</taxon>
        <taxon>Pseudomonadota</taxon>
        <taxon>Alphaproteobacteria</taxon>
        <taxon>Acetobacterales</taxon>
        <taxon>Acetobacteraceae</taxon>
        <taxon>Asaia</taxon>
    </lineage>
</organism>
<sequence>MSKNSTSHRNDVPALDTDVKAAPQSSRDVKTDDHGAFRVHVQLLGQEWSQTH</sequence>
<name>A0ABX2P2C9_9PROT</name>
<dbReference type="EMBL" id="JABXXV010000002">
    <property type="protein sequence ID" value="NVN46075.1"/>
    <property type="molecule type" value="Genomic_DNA"/>
</dbReference>
<gene>
    <name evidence="2" type="ORF">HW542_04530</name>
</gene>
<dbReference type="Proteomes" id="UP001516351">
    <property type="component" value="Unassembled WGS sequence"/>
</dbReference>
<feature type="region of interest" description="Disordered" evidence="1">
    <location>
        <begin position="1"/>
        <end position="34"/>
    </location>
</feature>
<reference evidence="2 3" key="1">
    <citation type="submission" date="2020-06" db="EMBL/GenBank/DDBJ databases">
        <title>Synonyms of Asaia species.</title>
        <authorList>
            <person name="Sombolestani A."/>
        </authorList>
    </citation>
    <scope>NUCLEOTIDE SEQUENCE [LARGE SCALE GENOMIC DNA]</scope>
    <source>
        <strain evidence="2 3">LMG 27047</strain>
    </source>
</reference>